<keyword evidence="1" id="KW-0472">Membrane</keyword>
<gene>
    <name evidence="2" type="ORF">VSP9026_04322</name>
</gene>
<evidence type="ECO:0000256" key="1">
    <source>
        <dbReference type="SAM" id="Phobius"/>
    </source>
</evidence>
<name>A0A1N6MAP1_9VIBR</name>
<evidence type="ECO:0000313" key="3">
    <source>
        <dbReference type="Proteomes" id="UP000184774"/>
    </source>
</evidence>
<reference evidence="2 3" key="1">
    <citation type="submission" date="2016-12" db="EMBL/GenBank/DDBJ databases">
        <authorList>
            <person name="Song W.-J."/>
            <person name="Kurnit D.M."/>
        </authorList>
    </citation>
    <scope>NUCLEOTIDE SEQUENCE [LARGE SCALE GENOMIC DNA]</scope>
    <source>
        <strain evidence="2 3">CECT 9026</strain>
    </source>
</reference>
<evidence type="ECO:0000313" key="2">
    <source>
        <dbReference type="EMBL" id="SIO96519.1"/>
    </source>
</evidence>
<dbReference type="RefSeq" id="WP_074374949.1">
    <property type="nucleotide sequence ID" value="NZ_AP024908.1"/>
</dbReference>
<dbReference type="AlphaFoldDB" id="A0A1N6MAP1"/>
<dbReference type="OrthoDB" id="5902200at2"/>
<protein>
    <submittedName>
        <fullName evidence="2">Uncharacterized protein</fullName>
    </submittedName>
</protein>
<organism evidence="2 3">
    <name type="scientific">Vibrio spartinae</name>
    <dbReference type="NCBI Taxonomy" id="1918945"/>
    <lineage>
        <taxon>Bacteria</taxon>
        <taxon>Pseudomonadati</taxon>
        <taxon>Pseudomonadota</taxon>
        <taxon>Gammaproteobacteria</taxon>
        <taxon>Vibrionales</taxon>
        <taxon>Vibrionaceae</taxon>
        <taxon>Vibrio</taxon>
    </lineage>
</organism>
<keyword evidence="1" id="KW-1133">Transmembrane helix</keyword>
<proteinExistence type="predicted"/>
<sequence>MAEYENKKDLVISEQEIVHLNEMMKSFDSDISAAMSYVRRVQKLTFSQLEKRFSGIQGNTLKRYMHQSYPSMRPIHVVAAYSWLTMVPMTAFFHGFKRNKRYSGMDDSLVEALIRIGRLPTELMELFLAMICSILSDESKQQFLIFRQKIENKYNKIQESNDIVPPKNLDIEAFAIDYYRSIALTVKQFRQENNFAINTMSRVLGLSDYQYNILENPNRTTHFPVSIGFRVMQGFQLDNYVNFTCEMRWFPEFHELRQNQHVQHVRELLTIEALGYLKTSERKYMINILINLLNIA</sequence>
<dbReference type="EMBL" id="FSSB01000030">
    <property type="protein sequence ID" value="SIO96519.1"/>
    <property type="molecule type" value="Genomic_DNA"/>
</dbReference>
<dbReference type="Proteomes" id="UP000184774">
    <property type="component" value="Unassembled WGS sequence"/>
</dbReference>
<keyword evidence="1" id="KW-0812">Transmembrane</keyword>
<feature type="transmembrane region" description="Helical" evidence="1">
    <location>
        <begin position="75"/>
        <end position="96"/>
    </location>
</feature>
<accession>A0A1N6MAP1</accession>